<sequence length="73" mass="7615">MGELLAPTATSALPTAASATAEPSLAMSTKAQLVRATNRCSRSTRPTRTVRRTKAVRRGGPGLSATGRPCSFR</sequence>
<dbReference type="EMBL" id="JAOL01000184">
    <property type="protein sequence ID" value="EUA86050.1"/>
    <property type="molecule type" value="Genomic_DNA"/>
</dbReference>
<name>A0ABP3A729_MYCUL</name>
<gene>
    <name evidence="2" type="ORF">I551_7506</name>
</gene>
<evidence type="ECO:0000313" key="2">
    <source>
        <dbReference type="EMBL" id="EUA86050.1"/>
    </source>
</evidence>
<reference evidence="2 3" key="1">
    <citation type="submission" date="2014-01" db="EMBL/GenBank/DDBJ databases">
        <authorList>
            <person name="Dobos K."/>
            <person name="Lenaerts A."/>
            <person name="Ordway D."/>
            <person name="DeGroote M.A."/>
            <person name="Parker T."/>
            <person name="Sizemore C."/>
            <person name="Tallon L.J."/>
            <person name="Sadzewicz L.K."/>
            <person name="Sengamalay N."/>
            <person name="Fraser C.M."/>
            <person name="Hine E."/>
            <person name="Shefchek K.A."/>
            <person name="Das S.P."/>
            <person name="Tettelin H."/>
        </authorList>
    </citation>
    <scope>NUCLEOTIDE SEQUENCE [LARGE SCALE GENOMIC DNA]</scope>
    <source>
        <strain evidence="2 3">Harvey</strain>
    </source>
</reference>
<feature type="compositionally biased region" description="Low complexity" evidence="1">
    <location>
        <begin position="37"/>
        <end position="47"/>
    </location>
</feature>
<feature type="compositionally biased region" description="Basic residues" evidence="1">
    <location>
        <begin position="48"/>
        <end position="57"/>
    </location>
</feature>
<keyword evidence="3" id="KW-1185">Reference proteome</keyword>
<organism evidence="2 3">
    <name type="scientific">Mycobacterium ulcerans str. Harvey</name>
    <dbReference type="NCBI Taxonomy" id="1299332"/>
    <lineage>
        <taxon>Bacteria</taxon>
        <taxon>Bacillati</taxon>
        <taxon>Actinomycetota</taxon>
        <taxon>Actinomycetes</taxon>
        <taxon>Mycobacteriales</taxon>
        <taxon>Mycobacteriaceae</taxon>
        <taxon>Mycobacterium</taxon>
        <taxon>Mycobacterium ulcerans group</taxon>
    </lineage>
</organism>
<evidence type="ECO:0000256" key="1">
    <source>
        <dbReference type="SAM" id="MobiDB-lite"/>
    </source>
</evidence>
<feature type="region of interest" description="Disordered" evidence="1">
    <location>
        <begin position="1"/>
        <end position="73"/>
    </location>
</feature>
<protein>
    <submittedName>
        <fullName evidence="2">PE-PGRS family domain protein</fullName>
    </submittedName>
</protein>
<accession>A0ABP3A729</accession>
<comment type="caution">
    <text evidence="2">The sequence shown here is derived from an EMBL/GenBank/DDBJ whole genome shotgun (WGS) entry which is preliminary data.</text>
</comment>
<feature type="compositionally biased region" description="Low complexity" evidence="1">
    <location>
        <begin position="1"/>
        <end position="26"/>
    </location>
</feature>
<dbReference type="Proteomes" id="UP000020681">
    <property type="component" value="Unassembled WGS sequence"/>
</dbReference>
<evidence type="ECO:0000313" key="3">
    <source>
        <dbReference type="Proteomes" id="UP000020681"/>
    </source>
</evidence>
<proteinExistence type="predicted"/>